<evidence type="ECO:0000256" key="1">
    <source>
        <dbReference type="ARBA" id="ARBA00022723"/>
    </source>
</evidence>
<dbReference type="InterPro" id="IPR036443">
    <property type="entry name" value="Znf_RanBP2_sf"/>
</dbReference>
<feature type="domain" description="RanBP2-type" evidence="6">
    <location>
        <begin position="332"/>
        <end position="361"/>
    </location>
</feature>
<dbReference type="OrthoDB" id="448399at2759"/>
<sequence length="537" mass="60817">MSASRLFFLLGASIGRNSYKPTNIYSPLSQICFTKPLLSPIVQFRSYNCTSTTLETNTVEPLVSPRNHPWPEWIAFVNHLKIQGYFPESTKTNEDGDGSIYTDMTLVKDACLNFSRDRSNIFKKLSTQDMQRIVEKGCPNLFRKVVNSGKRLRMHLKLDEGEVCGICNLRGSCDRAYLILKESEGVARTVDIVRVLLFYAFDSAVISNGAISPGSELIEVSARQLLSELVELSETPVDPEHPSPAPKASPRKKQFVSSRNDGPEDVGMKRRDSIGLERGMPKKGLNVEMKQRDWVCQQCNFMNFARNVQCLKCNAEGPSQDAHMVGVVQELKKGDWNCPQCNFMNFARNVQCLKCNAEGPSQDARMVGVVQELKKGDWNCPQCNFMNFARNAQCLKCDAEGPSQDARMVGVVQELKKGDWNCPQCNFMNFAHNAQCLKCDAEGPSQDARMVGVVQELKKGDWNCPQCTFMNFASNTKCLRCQERRPKRLLNPGEWECPSCDFVNYRKNMVCKKCTCERPKDEKPQAKYKQELWTKPY</sequence>
<dbReference type="PANTHER" id="PTHR23111:SF40">
    <property type="entry name" value="RNA-BINDING PROTEIN INVOLVED IN HETEROCHROMATIN ASSEMBLY-RELATED"/>
    <property type="match status" value="1"/>
</dbReference>
<feature type="domain" description="RanBP2-type" evidence="6">
    <location>
        <begin position="290"/>
        <end position="319"/>
    </location>
</feature>
<feature type="domain" description="RanBP2-type" evidence="6">
    <location>
        <begin position="458"/>
        <end position="487"/>
    </location>
</feature>
<evidence type="ECO:0000313" key="8">
    <source>
        <dbReference type="Proteomes" id="UP001152561"/>
    </source>
</evidence>
<evidence type="ECO:0000313" key="7">
    <source>
        <dbReference type="EMBL" id="KAJ8536084.1"/>
    </source>
</evidence>
<evidence type="ECO:0000256" key="2">
    <source>
        <dbReference type="ARBA" id="ARBA00022771"/>
    </source>
</evidence>
<organism evidence="7 8">
    <name type="scientific">Anisodus acutangulus</name>
    <dbReference type="NCBI Taxonomy" id="402998"/>
    <lineage>
        <taxon>Eukaryota</taxon>
        <taxon>Viridiplantae</taxon>
        <taxon>Streptophyta</taxon>
        <taxon>Embryophyta</taxon>
        <taxon>Tracheophyta</taxon>
        <taxon>Spermatophyta</taxon>
        <taxon>Magnoliopsida</taxon>
        <taxon>eudicotyledons</taxon>
        <taxon>Gunneridae</taxon>
        <taxon>Pentapetalae</taxon>
        <taxon>asterids</taxon>
        <taxon>lamiids</taxon>
        <taxon>Solanales</taxon>
        <taxon>Solanaceae</taxon>
        <taxon>Solanoideae</taxon>
        <taxon>Hyoscyameae</taxon>
        <taxon>Anisodus</taxon>
    </lineage>
</organism>
<evidence type="ECO:0000259" key="6">
    <source>
        <dbReference type="PROSITE" id="PS50199"/>
    </source>
</evidence>
<keyword evidence="1" id="KW-0479">Metal-binding</keyword>
<protein>
    <recommendedName>
        <fullName evidence="6">RanBP2-type domain-containing protein</fullName>
    </recommendedName>
</protein>
<evidence type="ECO:0000256" key="4">
    <source>
        <dbReference type="PROSITE-ProRule" id="PRU00322"/>
    </source>
</evidence>
<name>A0A9Q1R0Z2_9SOLA</name>
<feature type="region of interest" description="Disordered" evidence="5">
    <location>
        <begin position="234"/>
        <end position="279"/>
    </location>
</feature>
<dbReference type="AlphaFoldDB" id="A0A9Q1R0Z2"/>
<gene>
    <name evidence="7" type="ORF">K7X08_034485</name>
</gene>
<keyword evidence="2 4" id="KW-0863">Zinc-finger</keyword>
<feature type="domain" description="RanBP2-type" evidence="6">
    <location>
        <begin position="374"/>
        <end position="403"/>
    </location>
</feature>
<evidence type="ECO:0000256" key="3">
    <source>
        <dbReference type="ARBA" id="ARBA00022833"/>
    </source>
</evidence>
<proteinExistence type="predicted"/>
<feature type="domain" description="RanBP2-type" evidence="6">
    <location>
        <begin position="491"/>
        <end position="520"/>
    </location>
</feature>
<dbReference type="PROSITE" id="PS01358">
    <property type="entry name" value="ZF_RANBP2_1"/>
    <property type="match status" value="6"/>
</dbReference>
<dbReference type="Pfam" id="PF00641">
    <property type="entry name" value="Zn_ribbon_RanBP"/>
    <property type="match status" value="5"/>
</dbReference>
<dbReference type="PROSITE" id="PS50199">
    <property type="entry name" value="ZF_RANBP2_2"/>
    <property type="match status" value="6"/>
</dbReference>
<dbReference type="Gene3D" id="4.10.1060.10">
    <property type="entry name" value="Zinc finger, RanBP2-type"/>
    <property type="match status" value="6"/>
</dbReference>
<dbReference type="SUPFAM" id="SSF90209">
    <property type="entry name" value="Ran binding protein zinc finger-like"/>
    <property type="match status" value="5"/>
</dbReference>
<dbReference type="Proteomes" id="UP001152561">
    <property type="component" value="Unassembled WGS sequence"/>
</dbReference>
<dbReference type="SMART" id="SM00547">
    <property type="entry name" value="ZnF_RBZ"/>
    <property type="match status" value="6"/>
</dbReference>
<accession>A0A9Q1R0Z2</accession>
<evidence type="ECO:0000256" key="5">
    <source>
        <dbReference type="SAM" id="MobiDB-lite"/>
    </source>
</evidence>
<feature type="compositionally biased region" description="Basic and acidic residues" evidence="5">
    <location>
        <begin position="266"/>
        <end position="275"/>
    </location>
</feature>
<comment type="caution">
    <text evidence="7">The sequence shown here is derived from an EMBL/GenBank/DDBJ whole genome shotgun (WGS) entry which is preliminary data.</text>
</comment>
<dbReference type="GO" id="GO:0008270">
    <property type="term" value="F:zinc ion binding"/>
    <property type="evidence" value="ECO:0007669"/>
    <property type="project" value="UniProtKB-KW"/>
</dbReference>
<dbReference type="PANTHER" id="PTHR23111">
    <property type="entry name" value="ZINC FINGER PROTEIN"/>
    <property type="match status" value="1"/>
</dbReference>
<dbReference type="InterPro" id="IPR001876">
    <property type="entry name" value="Znf_RanBP2"/>
</dbReference>
<dbReference type="EMBL" id="JAJAGQ010000018">
    <property type="protein sequence ID" value="KAJ8536084.1"/>
    <property type="molecule type" value="Genomic_DNA"/>
</dbReference>
<feature type="domain" description="RanBP2-type" evidence="6">
    <location>
        <begin position="416"/>
        <end position="445"/>
    </location>
</feature>
<reference evidence="8" key="1">
    <citation type="journal article" date="2023" name="Proc. Natl. Acad. Sci. U.S.A.">
        <title>Genomic and structural basis for evolution of tropane alkaloid biosynthesis.</title>
        <authorList>
            <person name="Wanga Y.-J."/>
            <person name="Taina T."/>
            <person name="Yua J.-Y."/>
            <person name="Lia J."/>
            <person name="Xua B."/>
            <person name="Chenc J."/>
            <person name="D'Auriad J.C."/>
            <person name="Huanga J.-P."/>
            <person name="Huanga S.-X."/>
        </authorList>
    </citation>
    <scope>NUCLEOTIDE SEQUENCE [LARGE SCALE GENOMIC DNA]</scope>
    <source>
        <strain evidence="8">cv. KIB-2019</strain>
    </source>
</reference>
<keyword evidence="3" id="KW-0862">Zinc</keyword>
<keyword evidence="8" id="KW-1185">Reference proteome</keyword>
<dbReference type="GO" id="GO:0005737">
    <property type="term" value="C:cytoplasm"/>
    <property type="evidence" value="ECO:0007669"/>
    <property type="project" value="TreeGrafter"/>
</dbReference>
<dbReference type="GO" id="GO:0003729">
    <property type="term" value="F:mRNA binding"/>
    <property type="evidence" value="ECO:0007669"/>
    <property type="project" value="TreeGrafter"/>
</dbReference>